<dbReference type="AlphaFoldDB" id="A0A175VEB4"/>
<reference evidence="1 2" key="1">
    <citation type="submission" date="2016-02" db="EMBL/GenBank/DDBJ databases">
        <title>Draft genome sequence of Aeromonas trota strain 1999lcr isolated from cerebrospinal fluid (CSF).</title>
        <authorList>
            <person name="Dallagassa C.B."/>
            <person name="Prediger K.C."/>
            <person name="Weiss V.A."/>
            <person name="Assis F.E."/>
            <person name="Baura V."/>
            <person name="Cruz L.M."/>
            <person name="Souza E.M."/>
            <person name="Pedrosa F.O."/>
            <person name="Fadel-Picheth C.M."/>
        </authorList>
    </citation>
    <scope>NUCLEOTIDE SEQUENCE [LARGE SCALE GENOMIC DNA]</scope>
    <source>
        <strain evidence="1 2">1999lcr</strain>
    </source>
</reference>
<dbReference type="RefSeq" id="WP_061477382.1">
    <property type="nucleotide sequence ID" value="NZ_JMGO02000017.1"/>
</dbReference>
<sequence length="388" mass="44546">MNLPDEIDSLRERVVQALDPIFSAVEKGTKAEKNFLFIAERTDAGKALPPYYLVYFLFVDLLGYKNLGQFEKVSWSVPIDYNGTAYLLEHRKLGMGLFASDKKNQESECQEIVQKIKKAIKIAQPYFEWIASEAAKKSELNVINHSLRLHDRYSFLVEESRKKADDALSRKDEIIRTQHSENSWSVHMPYYELRKESEWLALSAIDAFYSFTEHVFIHAGILKGHLLTGEDVANLADKDWATKFKVCLDIQDPSIKPHYDRLVTIKRQIRNYMAHGAFGKNGEAFQIHSGVGAVPLLMPHQIGCSRFSMQSGTEFQEEEALNAIEEFMQFYWESNTFPEVIYIKSTLPSILTYASDTTYSNAMASIEDMKGFVDYLTEAYDRAANMDW</sequence>
<gene>
    <name evidence="1" type="ORF">LCR_03420</name>
</gene>
<accession>A0A175VEB4</accession>
<name>A0A175VEB4_AEREN</name>
<comment type="caution">
    <text evidence="1">The sequence shown here is derived from an EMBL/GenBank/DDBJ whole genome shotgun (WGS) entry which is preliminary data.</text>
</comment>
<evidence type="ECO:0000313" key="1">
    <source>
        <dbReference type="EMBL" id="KXU78648.1"/>
    </source>
</evidence>
<dbReference type="EMBL" id="JMGO02000017">
    <property type="protein sequence ID" value="KXU78648.1"/>
    <property type="molecule type" value="Genomic_DNA"/>
</dbReference>
<protein>
    <submittedName>
        <fullName evidence="1">Uncharacterized protein</fullName>
    </submittedName>
</protein>
<dbReference type="Proteomes" id="UP000078435">
    <property type="component" value="Unassembled WGS sequence"/>
</dbReference>
<dbReference type="OrthoDB" id="6057847at2"/>
<proteinExistence type="predicted"/>
<evidence type="ECO:0000313" key="2">
    <source>
        <dbReference type="Proteomes" id="UP000078435"/>
    </source>
</evidence>
<organism evidence="1 2">
    <name type="scientific">Aeromonas enteropelogenes</name>
    <name type="common">Aeromonas trota</name>
    <dbReference type="NCBI Taxonomy" id="29489"/>
    <lineage>
        <taxon>Bacteria</taxon>
        <taxon>Pseudomonadati</taxon>
        <taxon>Pseudomonadota</taxon>
        <taxon>Gammaproteobacteria</taxon>
        <taxon>Aeromonadales</taxon>
        <taxon>Aeromonadaceae</taxon>
        <taxon>Aeromonas</taxon>
    </lineage>
</organism>